<keyword evidence="2" id="KW-1185">Reference proteome</keyword>
<dbReference type="Proteomes" id="UP000218151">
    <property type="component" value="Unassembled WGS sequence"/>
</dbReference>
<name>A0A2A2SBA6_9SPHN</name>
<dbReference type="RefSeq" id="WP_095999282.1">
    <property type="nucleotide sequence ID" value="NZ_NSLI01000005.1"/>
</dbReference>
<proteinExistence type="predicted"/>
<accession>A0A2A2SBA6</accession>
<dbReference type="EMBL" id="NSLI01000005">
    <property type="protein sequence ID" value="PAX06537.1"/>
    <property type="molecule type" value="Genomic_DNA"/>
</dbReference>
<sequence length="122" mass="13111">MREAAQVELSVEEDGAAVWLRVLGGEGELFGARLEGPELDDLIRALADGRARLADAVAPELDEGARITDVTVDPAYLVGKNSDKGQALVAFRHPGLGWLGFQLRRDVVAAMVDRLGSWLGED</sequence>
<evidence type="ECO:0000313" key="2">
    <source>
        <dbReference type="Proteomes" id="UP000218151"/>
    </source>
</evidence>
<organism evidence="1 2">
    <name type="scientific">Sphingomonas lenta</name>
    <dbReference type="NCBI Taxonomy" id="1141887"/>
    <lineage>
        <taxon>Bacteria</taxon>
        <taxon>Pseudomonadati</taxon>
        <taxon>Pseudomonadota</taxon>
        <taxon>Alphaproteobacteria</taxon>
        <taxon>Sphingomonadales</taxon>
        <taxon>Sphingomonadaceae</taxon>
        <taxon>Sphingomonas</taxon>
    </lineage>
</organism>
<evidence type="ECO:0000313" key="1">
    <source>
        <dbReference type="EMBL" id="PAX06537.1"/>
    </source>
</evidence>
<reference evidence="2" key="1">
    <citation type="submission" date="2017-09" db="EMBL/GenBank/DDBJ databases">
        <authorList>
            <person name="Feng G."/>
            <person name="Zhu H."/>
        </authorList>
    </citation>
    <scope>NUCLEOTIDE SEQUENCE [LARGE SCALE GENOMIC DNA]</scope>
    <source>
        <strain evidence="2">1PNM-20</strain>
    </source>
</reference>
<gene>
    <name evidence="1" type="ORF">CKY28_15395</name>
</gene>
<dbReference type="OrthoDB" id="8390236at2"/>
<protein>
    <submittedName>
        <fullName evidence="1">Uncharacterized protein</fullName>
    </submittedName>
</protein>
<dbReference type="AlphaFoldDB" id="A0A2A2SBA6"/>
<comment type="caution">
    <text evidence="1">The sequence shown here is derived from an EMBL/GenBank/DDBJ whole genome shotgun (WGS) entry which is preliminary data.</text>
</comment>